<protein>
    <recommendedName>
        <fullName evidence="3">Zinc finger PHD-type domain-containing protein</fullName>
    </recommendedName>
</protein>
<reference evidence="1" key="1">
    <citation type="journal article" date="2023" name="G3 (Bethesda)">
        <title>Whole genome assemblies of Zophobas morio and Tenebrio molitor.</title>
        <authorList>
            <person name="Kaur S."/>
            <person name="Stinson S.A."/>
            <person name="diCenzo G.C."/>
        </authorList>
    </citation>
    <scope>NUCLEOTIDE SEQUENCE</scope>
    <source>
        <strain evidence="1">QUZm001</strain>
    </source>
</reference>
<evidence type="ECO:0008006" key="3">
    <source>
        <dbReference type="Google" id="ProtNLM"/>
    </source>
</evidence>
<proteinExistence type="predicted"/>
<sequence length="258" mass="29354">MSSCANQCSVDNKNAPTIPCDVCQELLHFKCAGLPDNDVKFTRNKSKSIKVVCNSCSNNIAQFKDIKTLISSIRSDFNTAIDNLKASFEVQINNLKSSLTPKQEIAPVVFEDVVSEVMERQIRKQNLVLFNVPEQPINLSRDEALIRDRDSVNNILLHINSAYDVSSGSIQRMGKYLAGKNRPVKVLLKNEQEVQNIIRFAKQLKNSTQYKHIFVSFDRTPRQIEYYKLLKDEMDLRTTNGETGLKIRYVKGVPKILN</sequence>
<keyword evidence="2" id="KW-1185">Reference proteome</keyword>
<dbReference type="Gene3D" id="3.30.40.10">
    <property type="entry name" value="Zinc/RING finger domain, C3HC4 (zinc finger)"/>
    <property type="match status" value="1"/>
</dbReference>
<dbReference type="AlphaFoldDB" id="A0AA38IC92"/>
<organism evidence="1 2">
    <name type="scientific">Zophobas morio</name>
    <dbReference type="NCBI Taxonomy" id="2755281"/>
    <lineage>
        <taxon>Eukaryota</taxon>
        <taxon>Metazoa</taxon>
        <taxon>Ecdysozoa</taxon>
        <taxon>Arthropoda</taxon>
        <taxon>Hexapoda</taxon>
        <taxon>Insecta</taxon>
        <taxon>Pterygota</taxon>
        <taxon>Neoptera</taxon>
        <taxon>Endopterygota</taxon>
        <taxon>Coleoptera</taxon>
        <taxon>Polyphaga</taxon>
        <taxon>Cucujiformia</taxon>
        <taxon>Tenebrionidae</taxon>
        <taxon>Zophobas</taxon>
    </lineage>
</organism>
<comment type="caution">
    <text evidence="1">The sequence shown here is derived from an EMBL/GenBank/DDBJ whole genome shotgun (WGS) entry which is preliminary data.</text>
</comment>
<dbReference type="PANTHER" id="PTHR37445:SF3">
    <property type="entry name" value="ZINC FINGER PHD-TYPE DOMAIN-CONTAINING PROTEIN"/>
    <property type="match status" value="1"/>
</dbReference>
<evidence type="ECO:0000313" key="2">
    <source>
        <dbReference type="Proteomes" id="UP001168821"/>
    </source>
</evidence>
<dbReference type="PANTHER" id="PTHR37445">
    <property type="entry name" value="PROTEIN CBG24663"/>
    <property type="match status" value="1"/>
</dbReference>
<dbReference type="Proteomes" id="UP001168821">
    <property type="component" value="Unassembled WGS sequence"/>
</dbReference>
<gene>
    <name evidence="1" type="ORF">Zmor_018968</name>
</gene>
<dbReference type="InterPro" id="IPR013083">
    <property type="entry name" value="Znf_RING/FYVE/PHD"/>
</dbReference>
<dbReference type="EMBL" id="JALNTZ010000005">
    <property type="protein sequence ID" value="KAJ3653050.1"/>
    <property type="molecule type" value="Genomic_DNA"/>
</dbReference>
<name>A0AA38IC92_9CUCU</name>
<dbReference type="InterPro" id="IPR011011">
    <property type="entry name" value="Znf_FYVE_PHD"/>
</dbReference>
<dbReference type="SUPFAM" id="SSF57903">
    <property type="entry name" value="FYVE/PHD zinc finger"/>
    <property type="match status" value="1"/>
</dbReference>
<evidence type="ECO:0000313" key="1">
    <source>
        <dbReference type="EMBL" id="KAJ3653050.1"/>
    </source>
</evidence>
<accession>A0AA38IC92</accession>